<dbReference type="EMBL" id="AEAI01003050">
    <property type="protein sequence ID" value="EGH48370.1"/>
    <property type="molecule type" value="Genomic_DNA"/>
</dbReference>
<accession>F3GMR7</accession>
<organism evidence="1 2">
    <name type="scientific">Pseudomonas syringae pv. pisi str. 1704B</name>
    <dbReference type="NCBI Taxonomy" id="629263"/>
    <lineage>
        <taxon>Bacteria</taxon>
        <taxon>Pseudomonadati</taxon>
        <taxon>Pseudomonadota</taxon>
        <taxon>Gammaproteobacteria</taxon>
        <taxon>Pseudomonadales</taxon>
        <taxon>Pseudomonadaceae</taxon>
        <taxon>Pseudomonas</taxon>
        <taxon>Pseudomonas syringae</taxon>
    </lineage>
</organism>
<dbReference type="Proteomes" id="UP000004986">
    <property type="component" value="Unassembled WGS sequence"/>
</dbReference>
<sequence length="56" mass="6158">MSFNVPRRWVVFNVLLGTLTVSLSNSSLNPALPTFMDAFRIGPLLATWIVAGFMTS</sequence>
<name>F3GMR7_PSESJ</name>
<dbReference type="InterPro" id="IPR036259">
    <property type="entry name" value="MFS_trans_sf"/>
</dbReference>
<dbReference type="HOGENOM" id="CLU_212376_0_0_6"/>
<protein>
    <submittedName>
        <fullName evidence="1">YhcA</fullName>
    </submittedName>
</protein>
<feature type="non-terminal residue" evidence="1">
    <location>
        <position position="56"/>
    </location>
</feature>
<keyword evidence="2" id="KW-1185">Reference proteome</keyword>
<gene>
    <name evidence="1" type="ORF">PSYPI_41139</name>
</gene>
<reference evidence="1 2" key="1">
    <citation type="journal article" date="2011" name="PLoS Pathog.">
        <title>Dynamic evolution of pathogenicity revealed by sequencing and comparative genomics of 19 Pseudomonas syringae isolates.</title>
        <authorList>
            <person name="Baltrus D.A."/>
            <person name="Nishimura M.T."/>
            <person name="Romanchuk A."/>
            <person name="Chang J.H."/>
            <person name="Mukhtar M.S."/>
            <person name="Cherkis K."/>
            <person name="Roach J."/>
            <person name="Grant S.R."/>
            <person name="Jones C.D."/>
            <person name="Dangl J.L."/>
        </authorList>
    </citation>
    <scope>NUCLEOTIDE SEQUENCE [LARGE SCALE GENOMIC DNA]</scope>
    <source>
        <strain evidence="1 2">1704B</strain>
    </source>
</reference>
<evidence type="ECO:0000313" key="2">
    <source>
        <dbReference type="Proteomes" id="UP000004986"/>
    </source>
</evidence>
<comment type="caution">
    <text evidence="1">The sequence shown here is derived from an EMBL/GenBank/DDBJ whole genome shotgun (WGS) entry which is preliminary data.</text>
</comment>
<evidence type="ECO:0000313" key="1">
    <source>
        <dbReference type="EMBL" id="EGH48370.1"/>
    </source>
</evidence>
<proteinExistence type="predicted"/>
<dbReference type="AlphaFoldDB" id="F3GMR7"/>
<dbReference type="SUPFAM" id="SSF103473">
    <property type="entry name" value="MFS general substrate transporter"/>
    <property type="match status" value="1"/>
</dbReference>